<evidence type="ECO:0000256" key="5">
    <source>
        <dbReference type="ARBA" id="ARBA00022705"/>
    </source>
</evidence>
<sequence>MFERILGQASVKAKLGRALEMGNITNAYLLTGPEGVGKRMIAEDFAENLLGVRLENSPDYKCIGVKKGENSIKIDQIRDMIGDMSIKPYGNYKIFVIDDADKMTVQAQNALLKTLEEPSAYGIIILVTRNDQALLDTIRSRCLEIKFAPLSSRDIRTILSERGIDDDQAQVASIFSRGSASRALDICESQDLKLMRQDLESYLEIIFIDKNKYELARMGENFKAYAKDYTNLIDLFRYYIRDIVLLKEGIDPGLIINYDRLDLLRRLARELSISKLGQVMDILDESQTKLVANCHFATTIEAMALNIYEVIN</sequence>
<keyword evidence="4" id="KW-0548">Nucleotidyltransferase</keyword>
<dbReference type="InterPro" id="IPR027417">
    <property type="entry name" value="P-loop_NTPase"/>
</dbReference>
<feature type="domain" description="DNA polymerase III delta subunit C-terminal" evidence="8">
    <location>
        <begin position="226"/>
        <end position="290"/>
    </location>
</feature>
<dbReference type="GO" id="GO:0003887">
    <property type="term" value="F:DNA-directed DNA polymerase activity"/>
    <property type="evidence" value="ECO:0007669"/>
    <property type="project" value="UniProtKB-KW"/>
</dbReference>
<accession>E0E2L7</accession>
<dbReference type="EC" id="2.7.7.7" evidence="1"/>
<dbReference type="OrthoDB" id="9810148at2"/>
<evidence type="ECO:0000256" key="2">
    <source>
        <dbReference type="ARBA" id="ARBA00014363"/>
    </source>
</evidence>
<comment type="caution">
    <text evidence="9">The sequence shown here is derived from an EMBL/GenBank/DDBJ whole genome shotgun (WGS) entry which is preliminary data.</text>
</comment>
<dbReference type="Proteomes" id="UP000003244">
    <property type="component" value="Unassembled WGS sequence"/>
</dbReference>
<evidence type="ECO:0000313" key="10">
    <source>
        <dbReference type="Proteomes" id="UP000003244"/>
    </source>
</evidence>
<dbReference type="PANTHER" id="PTHR11669:SF8">
    <property type="entry name" value="DNA POLYMERASE III SUBUNIT DELTA"/>
    <property type="match status" value="1"/>
</dbReference>
<dbReference type="GO" id="GO:0006261">
    <property type="term" value="P:DNA-templated DNA replication"/>
    <property type="evidence" value="ECO:0007669"/>
    <property type="project" value="TreeGrafter"/>
</dbReference>
<protein>
    <recommendedName>
        <fullName evidence="2">DNA polymerase III subunit delta'</fullName>
        <ecNumber evidence="1">2.7.7.7</ecNumber>
    </recommendedName>
</protein>
<evidence type="ECO:0000313" key="9">
    <source>
        <dbReference type="EMBL" id="EFM64856.1"/>
    </source>
</evidence>
<dbReference type="RefSeq" id="WP_007789178.1">
    <property type="nucleotide sequence ID" value="NZ_ADGQ01000043.1"/>
</dbReference>
<evidence type="ECO:0000259" key="8">
    <source>
        <dbReference type="Pfam" id="PF09115"/>
    </source>
</evidence>
<keyword evidence="6" id="KW-0239">DNA-directed DNA polymerase</keyword>
<comment type="catalytic activity">
    <reaction evidence="7">
        <text>DNA(n) + a 2'-deoxyribonucleoside 5'-triphosphate = DNA(n+1) + diphosphate</text>
        <dbReference type="Rhea" id="RHEA:22508"/>
        <dbReference type="Rhea" id="RHEA-COMP:17339"/>
        <dbReference type="Rhea" id="RHEA-COMP:17340"/>
        <dbReference type="ChEBI" id="CHEBI:33019"/>
        <dbReference type="ChEBI" id="CHEBI:61560"/>
        <dbReference type="ChEBI" id="CHEBI:173112"/>
        <dbReference type="EC" id="2.7.7.7"/>
    </reaction>
</comment>
<dbReference type="Pfam" id="PF09115">
    <property type="entry name" value="DNApol3-delta_C"/>
    <property type="match status" value="1"/>
</dbReference>
<organism evidence="9 10">
    <name type="scientific">Peptostreptococcus stomatis DSM 17678</name>
    <dbReference type="NCBI Taxonomy" id="596315"/>
    <lineage>
        <taxon>Bacteria</taxon>
        <taxon>Bacillati</taxon>
        <taxon>Bacillota</taxon>
        <taxon>Clostridia</taxon>
        <taxon>Peptostreptococcales</taxon>
        <taxon>Peptostreptococcaceae</taxon>
        <taxon>Peptostreptococcus</taxon>
    </lineage>
</organism>
<dbReference type="InterPro" id="IPR015199">
    <property type="entry name" value="DNA_pol_III_delta_C"/>
</dbReference>
<dbReference type="GeneID" id="84800480"/>
<proteinExistence type="predicted"/>
<keyword evidence="5" id="KW-0235">DNA replication</keyword>
<evidence type="ECO:0000256" key="3">
    <source>
        <dbReference type="ARBA" id="ARBA00022679"/>
    </source>
</evidence>
<dbReference type="CDD" id="cd00009">
    <property type="entry name" value="AAA"/>
    <property type="match status" value="1"/>
</dbReference>
<dbReference type="Pfam" id="PF13177">
    <property type="entry name" value="DNA_pol3_delta2"/>
    <property type="match status" value="1"/>
</dbReference>
<evidence type="ECO:0000256" key="7">
    <source>
        <dbReference type="ARBA" id="ARBA00049244"/>
    </source>
</evidence>
<dbReference type="eggNOG" id="COG0470">
    <property type="taxonomic scope" value="Bacteria"/>
</dbReference>
<evidence type="ECO:0000256" key="1">
    <source>
        <dbReference type="ARBA" id="ARBA00012417"/>
    </source>
</evidence>
<dbReference type="GO" id="GO:0003677">
    <property type="term" value="F:DNA binding"/>
    <property type="evidence" value="ECO:0007669"/>
    <property type="project" value="InterPro"/>
</dbReference>
<dbReference type="EMBL" id="ADGQ01000043">
    <property type="protein sequence ID" value="EFM64856.1"/>
    <property type="molecule type" value="Genomic_DNA"/>
</dbReference>
<dbReference type="AlphaFoldDB" id="E0E2L7"/>
<evidence type="ECO:0000256" key="6">
    <source>
        <dbReference type="ARBA" id="ARBA00022932"/>
    </source>
</evidence>
<dbReference type="Gene3D" id="3.40.50.300">
    <property type="entry name" value="P-loop containing nucleotide triphosphate hydrolases"/>
    <property type="match status" value="1"/>
</dbReference>
<dbReference type="InterPro" id="IPR050238">
    <property type="entry name" value="DNA_Rep/Repair_Clamp_Loader"/>
</dbReference>
<gene>
    <name evidence="9" type="ORF">HMPREF0634_0004</name>
</gene>
<keyword evidence="3" id="KW-0808">Transferase</keyword>
<evidence type="ECO:0000256" key="4">
    <source>
        <dbReference type="ARBA" id="ARBA00022695"/>
    </source>
</evidence>
<dbReference type="PANTHER" id="PTHR11669">
    <property type="entry name" value="REPLICATION FACTOR C / DNA POLYMERASE III GAMMA-TAU SUBUNIT"/>
    <property type="match status" value="1"/>
</dbReference>
<keyword evidence="10" id="KW-1185">Reference proteome</keyword>
<dbReference type="STRING" id="596315.HMPREF0634_0004"/>
<reference evidence="9 10" key="1">
    <citation type="submission" date="2010-08" db="EMBL/GenBank/DDBJ databases">
        <authorList>
            <person name="Harkins D.M."/>
            <person name="Madupu R."/>
            <person name="Durkin A.S."/>
            <person name="Torralba M."/>
            <person name="Methe B."/>
            <person name="Sutton G.G."/>
            <person name="Nelson K.E."/>
        </authorList>
    </citation>
    <scope>NUCLEOTIDE SEQUENCE [LARGE SCALE GENOMIC DNA]</scope>
    <source>
        <strain evidence="9 10">DSM 17678</strain>
    </source>
</reference>
<dbReference type="GO" id="GO:0009360">
    <property type="term" value="C:DNA polymerase III complex"/>
    <property type="evidence" value="ECO:0007669"/>
    <property type="project" value="InterPro"/>
</dbReference>
<dbReference type="SUPFAM" id="SSF52540">
    <property type="entry name" value="P-loop containing nucleoside triphosphate hydrolases"/>
    <property type="match status" value="1"/>
</dbReference>
<name>E0E2L7_9FIRM</name>